<keyword evidence="4" id="KW-1185">Reference proteome</keyword>
<dbReference type="Proteomes" id="UP001515480">
    <property type="component" value="Unassembled WGS sequence"/>
</dbReference>
<name>A0AB34J3Z8_PRYPA</name>
<evidence type="ECO:0000313" key="3">
    <source>
        <dbReference type="EMBL" id="KAL1511340.1"/>
    </source>
</evidence>
<reference evidence="3 4" key="1">
    <citation type="journal article" date="2024" name="Science">
        <title>Giant polyketide synthase enzymes in the biosynthesis of giant marine polyether toxins.</title>
        <authorList>
            <person name="Fallon T.R."/>
            <person name="Shende V.V."/>
            <person name="Wierzbicki I.H."/>
            <person name="Pendleton A.L."/>
            <person name="Watervoot N.F."/>
            <person name="Auber R.P."/>
            <person name="Gonzalez D.J."/>
            <person name="Wisecaver J.H."/>
            <person name="Moore B.S."/>
        </authorList>
    </citation>
    <scope>NUCLEOTIDE SEQUENCE [LARGE SCALE GENOMIC DNA]</scope>
    <source>
        <strain evidence="3 4">12B1</strain>
    </source>
</reference>
<dbReference type="Pfam" id="PF04969">
    <property type="entry name" value="CS"/>
    <property type="match status" value="1"/>
</dbReference>
<dbReference type="Gene3D" id="2.60.40.790">
    <property type="match status" value="1"/>
</dbReference>
<evidence type="ECO:0000313" key="4">
    <source>
        <dbReference type="Proteomes" id="UP001515480"/>
    </source>
</evidence>
<comment type="caution">
    <text evidence="3">The sequence shown here is derived from an EMBL/GenBank/DDBJ whole genome shotgun (WGS) entry which is preliminary data.</text>
</comment>
<proteinExistence type="predicted"/>
<keyword evidence="1" id="KW-0175">Coiled coil</keyword>
<organism evidence="3 4">
    <name type="scientific">Prymnesium parvum</name>
    <name type="common">Toxic golden alga</name>
    <dbReference type="NCBI Taxonomy" id="97485"/>
    <lineage>
        <taxon>Eukaryota</taxon>
        <taxon>Haptista</taxon>
        <taxon>Haptophyta</taxon>
        <taxon>Prymnesiophyceae</taxon>
        <taxon>Prymnesiales</taxon>
        <taxon>Prymnesiaceae</taxon>
        <taxon>Prymnesium</taxon>
    </lineage>
</organism>
<feature type="domain" description="CS" evidence="2">
    <location>
        <begin position="176"/>
        <end position="274"/>
    </location>
</feature>
<dbReference type="EMBL" id="JBGBPQ010000014">
    <property type="protein sequence ID" value="KAL1511340.1"/>
    <property type="molecule type" value="Genomic_DNA"/>
</dbReference>
<gene>
    <name evidence="3" type="ORF">AB1Y20_006143</name>
</gene>
<dbReference type="InterPro" id="IPR008978">
    <property type="entry name" value="HSP20-like_chaperone"/>
</dbReference>
<evidence type="ECO:0000256" key="1">
    <source>
        <dbReference type="SAM" id="Coils"/>
    </source>
</evidence>
<dbReference type="SUPFAM" id="SSF49764">
    <property type="entry name" value="HSP20-like chaperones"/>
    <property type="match status" value="1"/>
</dbReference>
<accession>A0AB34J3Z8</accession>
<evidence type="ECO:0000259" key="2">
    <source>
        <dbReference type="PROSITE" id="PS51203"/>
    </source>
</evidence>
<dbReference type="InterPro" id="IPR007052">
    <property type="entry name" value="CS_dom"/>
</dbReference>
<dbReference type="AlphaFoldDB" id="A0AB34J3Z8"/>
<dbReference type="PROSITE" id="PS51203">
    <property type="entry name" value="CS"/>
    <property type="match status" value="1"/>
</dbReference>
<dbReference type="CDD" id="cd06467">
    <property type="entry name" value="p23_NUDC_like"/>
    <property type="match status" value="1"/>
</dbReference>
<protein>
    <recommendedName>
        <fullName evidence="2">CS domain-containing protein</fullName>
    </recommendedName>
</protein>
<sequence length="322" mass="36834">MGTWDAHYKIPHMPVDPSTLPPDDERYVKKELHDGEPIEQALQAAMAGLKSDILWGTLGMPMESSIEKLHQLEDERDEDKARAIRKEIRSYLELSVKQLEEMIEKGNFHNEYRIVVSAWYMMMLPSTKLGTPLLPPQEAQRAAWDWEERDIEYRRQKGAVWRAAREDASVFDIESAVAEPFTFTQVQPASHTTGMTVTVRVPPKTKAKDVRATVEEQFLQVVVVGHPLTPVISGKLFDKVDTSLSEWHLEGEFEDRILCVELEKKLARRWPCLLMENAPALEPLPPAPRAVKIIDPELDNYLSRDQDKYFKWDSSMGGATPN</sequence>
<feature type="coiled-coil region" evidence="1">
    <location>
        <begin position="62"/>
        <end position="89"/>
    </location>
</feature>